<evidence type="ECO:0000256" key="4">
    <source>
        <dbReference type="ARBA" id="ARBA00022529"/>
    </source>
</evidence>
<keyword evidence="7" id="KW-0391">Immunity</keyword>
<keyword evidence="6" id="KW-0732">Signal</keyword>
<dbReference type="InterPro" id="IPR051237">
    <property type="entry name" value="Ferric-chelate_Red/DefProt"/>
</dbReference>
<sequence>MKPQVIIFIYLGGSMLHFVKCFSSGCFDKHPYICQTMAVSHSDFQPQKGEPPYKIDPDNITVGPEDVGKSIEVLIFYFVLFLSKVTLKADRGEPFNGFMLEARKPGNTSPQGIFALKDERLSRLQQCDGINGKAVTQTDNQEKTEIRVTWNAPSSGVYFFRLFFSFILNMMNWTDEQFGEKLGLVSFMCFFRATFTKSYNIFWLSKDVPNTTLAPPTTSAIITSDVPNTTLAPPTTSAIITSDNKPSTKEDWVTSFLSLAFSLAAFILSMIHTEQVVGKILAGVLVSLNLGQTILIFLLCGLSHKLRKIFFCVLRVVAVTNLCFTASEHFVVDVLEGGKMGKCKDLSEFDKGQIVMARRLDQSISKTAALVGCSRSAV</sequence>
<dbReference type="InterPro" id="IPR042307">
    <property type="entry name" value="Reeler_sf"/>
</dbReference>
<comment type="subcellular location">
    <subcellularLocation>
        <location evidence="1">Secreted</location>
    </subcellularLocation>
</comment>
<keyword evidence="5" id="KW-0399">Innate immunity</keyword>
<dbReference type="EMBL" id="JAUCMX010000007">
    <property type="protein sequence ID" value="KAK3539997.1"/>
    <property type="molecule type" value="Genomic_DNA"/>
</dbReference>
<proteinExistence type="inferred from homology"/>
<dbReference type="GO" id="GO:0045087">
    <property type="term" value="P:innate immune response"/>
    <property type="evidence" value="ECO:0007669"/>
    <property type="project" value="UniProtKB-KW"/>
</dbReference>
<dbReference type="PANTHER" id="PTHR45828">
    <property type="entry name" value="CYTOCHROME B561/FERRIC REDUCTASE TRANSMEMBRANE"/>
    <property type="match status" value="1"/>
</dbReference>
<dbReference type="Proteomes" id="UP001274896">
    <property type="component" value="Unassembled WGS sequence"/>
</dbReference>
<evidence type="ECO:0000256" key="7">
    <source>
        <dbReference type="ARBA" id="ARBA00022859"/>
    </source>
</evidence>
<dbReference type="AlphaFoldDB" id="A0AAE0V481"/>
<evidence type="ECO:0000259" key="10">
    <source>
        <dbReference type="Pfam" id="PF02014"/>
    </source>
</evidence>
<evidence type="ECO:0000313" key="11">
    <source>
        <dbReference type="EMBL" id="KAK3539997.1"/>
    </source>
</evidence>
<comment type="similarity">
    <text evidence="2">Belongs to the insect defense protein family.</text>
</comment>
<evidence type="ECO:0000256" key="6">
    <source>
        <dbReference type="ARBA" id="ARBA00022729"/>
    </source>
</evidence>
<protein>
    <recommendedName>
        <fullName evidence="10">Reelin domain-containing protein</fullName>
    </recommendedName>
</protein>
<feature type="transmembrane region" description="Helical" evidence="9">
    <location>
        <begin position="252"/>
        <end position="271"/>
    </location>
</feature>
<feature type="domain" description="Reelin" evidence="10">
    <location>
        <begin position="34"/>
        <end position="157"/>
    </location>
</feature>
<keyword evidence="3" id="KW-0964">Secreted</keyword>
<dbReference type="CDD" id="cd08544">
    <property type="entry name" value="Reeler"/>
    <property type="match status" value="1"/>
</dbReference>
<evidence type="ECO:0000256" key="2">
    <source>
        <dbReference type="ARBA" id="ARBA00008501"/>
    </source>
</evidence>
<keyword evidence="4" id="KW-0929">Antimicrobial</keyword>
<keyword evidence="9" id="KW-0812">Transmembrane</keyword>
<feature type="non-terminal residue" evidence="11">
    <location>
        <position position="1"/>
    </location>
</feature>
<evidence type="ECO:0000256" key="1">
    <source>
        <dbReference type="ARBA" id="ARBA00004613"/>
    </source>
</evidence>
<name>A0AAE0V481_9TELE</name>
<evidence type="ECO:0000313" key="12">
    <source>
        <dbReference type="Proteomes" id="UP001274896"/>
    </source>
</evidence>
<evidence type="ECO:0000256" key="5">
    <source>
        <dbReference type="ARBA" id="ARBA00022588"/>
    </source>
</evidence>
<gene>
    <name evidence="11" type="ORF">QTP70_019633</name>
</gene>
<keyword evidence="9" id="KW-1133">Transmembrane helix</keyword>
<dbReference type="Pfam" id="PF02014">
    <property type="entry name" value="Reeler"/>
    <property type="match status" value="1"/>
</dbReference>
<evidence type="ECO:0000256" key="8">
    <source>
        <dbReference type="ARBA" id="ARBA00023022"/>
    </source>
</evidence>
<keyword evidence="12" id="KW-1185">Reference proteome</keyword>
<feature type="transmembrane region" description="Helical" evidence="9">
    <location>
        <begin position="277"/>
        <end position="300"/>
    </location>
</feature>
<dbReference type="GO" id="GO:0005576">
    <property type="term" value="C:extracellular region"/>
    <property type="evidence" value="ECO:0007669"/>
    <property type="project" value="UniProtKB-SubCell"/>
</dbReference>
<reference evidence="11" key="1">
    <citation type="submission" date="2023-06" db="EMBL/GenBank/DDBJ databases">
        <title>Male Hemibagrus guttatus genome.</title>
        <authorList>
            <person name="Bian C."/>
        </authorList>
    </citation>
    <scope>NUCLEOTIDE SEQUENCE</scope>
    <source>
        <strain evidence="11">Male_cb2023</strain>
        <tissue evidence="11">Muscle</tissue>
    </source>
</reference>
<dbReference type="GO" id="GO:0016020">
    <property type="term" value="C:membrane"/>
    <property type="evidence" value="ECO:0007669"/>
    <property type="project" value="TreeGrafter"/>
</dbReference>
<evidence type="ECO:0000256" key="9">
    <source>
        <dbReference type="SAM" id="Phobius"/>
    </source>
</evidence>
<comment type="caution">
    <text evidence="11">The sequence shown here is derived from an EMBL/GenBank/DDBJ whole genome shotgun (WGS) entry which is preliminary data.</text>
</comment>
<dbReference type="GO" id="GO:0042742">
    <property type="term" value="P:defense response to bacterium"/>
    <property type="evidence" value="ECO:0007669"/>
    <property type="project" value="UniProtKB-KW"/>
</dbReference>
<dbReference type="InterPro" id="IPR002861">
    <property type="entry name" value="Reeler_dom"/>
</dbReference>
<dbReference type="PANTHER" id="PTHR45828:SF9">
    <property type="entry name" value="CELL WALL INTEGRITY AND STRESS RESPONSE COMPONENT 4-LIKE-RELATED"/>
    <property type="match status" value="1"/>
</dbReference>
<evidence type="ECO:0000256" key="3">
    <source>
        <dbReference type="ARBA" id="ARBA00022525"/>
    </source>
</evidence>
<dbReference type="Gene3D" id="2.60.40.4060">
    <property type="entry name" value="Reeler domain"/>
    <property type="match status" value="1"/>
</dbReference>
<accession>A0AAE0V481</accession>
<keyword evidence="9" id="KW-0472">Membrane</keyword>
<organism evidence="11 12">
    <name type="scientific">Hemibagrus guttatus</name>
    <dbReference type="NCBI Taxonomy" id="175788"/>
    <lineage>
        <taxon>Eukaryota</taxon>
        <taxon>Metazoa</taxon>
        <taxon>Chordata</taxon>
        <taxon>Craniata</taxon>
        <taxon>Vertebrata</taxon>
        <taxon>Euteleostomi</taxon>
        <taxon>Actinopterygii</taxon>
        <taxon>Neopterygii</taxon>
        <taxon>Teleostei</taxon>
        <taxon>Ostariophysi</taxon>
        <taxon>Siluriformes</taxon>
        <taxon>Bagridae</taxon>
        <taxon>Hemibagrus</taxon>
    </lineage>
</organism>
<keyword evidence="8" id="KW-0044">Antibiotic</keyword>